<proteinExistence type="inferred from homology"/>
<dbReference type="Pfam" id="PF00501">
    <property type="entry name" value="AMP-binding"/>
    <property type="match status" value="1"/>
</dbReference>
<sequence>MDSLMMDRPLQLKTLLWRAERLFGHKQIITRRDDGYRRYTYAEFGKRVRRLADALNRLGVRTGDRVGTLGWNTDQHYEAYFAVPCMGVVLHTINIRLSPDQIGYVIEHAGDSVLLVSPEQLPMLEQIRDRLTNVKAVVVFGDGPPPTTALGPVYGYEELLADADEEIEFPDVDEDSPAGMCYTSGTTGEPKGVVYSHRSTVLHALILCLQGSIGVAERETYLLVTPMSHVNSWGMPYACALQGASLALPGTQPRPHHYLEIIEHARVSVCVAAVTVGMLMRQELESGRQSYVLDSLHTLWLGGQAPPIGEIRWWQQAHGVHVCQGWGMTEASPLLTFTTLTSQFTDLDDEGKFRLLGTQGQPMPLVEIKLVDDHGEELPWDGKHAGEILARSPWVARAYYHDTRSQDSFAGGWFHTGDVGVIDQNGYLSLVDRVKDLIKSGGEWISSVDLENALMGHPEVREAAVVAAPDPVWLERPIAIVATNSPVASDDLTEFLREKFPKFWLPDRFVFVDEVPKTGVGKFDKKLLRQQIAAGNNHSTDKTP</sequence>
<dbReference type="RefSeq" id="WP_233520114.1">
    <property type="nucleotide sequence ID" value="NZ_BAABCM010000021.1"/>
</dbReference>
<evidence type="ECO:0000313" key="7">
    <source>
        <dbReference type="EMBL" id="GAA3853382.1"/>
    </source>
</evidence>
<dbReference type="Pfam" id="PF13193">
    <property type="entry name" value="AMP-binding_C"/>
    <property type="match status" value="1"/>
</dbReference>
<dbReference type="GO" id="GO:0016874">
    <property type="term" value="F:ligase activity"/>
    <property type="evidence" value="ECO:0007669"/>
    <property type="project" value="UniProtKB-KW"/>
</dbReference>
<reference evidence="8" key="1">
    <citation type="journal article" date="2019" name="Int. J. Syst. Evol. Microbiol.">
        <title>The Global Catalogue of Microorganisms (GCM) 10K type strain sequencing project: providing services to taxonomists for standard genome sequencing and annotation.</title>
        <authorList>
            <consortium name="The Broad Institute Genomics Platform"/>
            <consortium name="The Broad Institute Genome Sequencing Center for Infectious Disease"/>
            <person name="Wu L."/>
            <person name="Ma J."/>
        </authorList>
    </citation>
    <scope>NUCLEOTIDE SEQUENCE [LARGE SCALE GENOMIC DNA]</scope>
    <source>
        <strain evidence="8">JCM 17017</strain>
    </source>
</reference>
<dbReference type="CDD" id="cd12119">
    <property type="entry name" value="ttLC_FACS_AlkK_like"/>
    <property type="match status" value="1"/>
</dbReference>
<gene>
    <name evidence="7" type="ORF">GCM10022380_84140</name>
</gene>
<dbReference type="InterPro" id="IPR000873">
    <property type="entry name" value="AMP-dep_synth/lig_dom"/>
</dbReference>
<dbReference type="EMBL" id="BAABCM010000021">
    <property type="protein sequence ID" value="GAA3853382.1"/>
    <property type="molecule type" value="Genomic_DNA"/>
</dbReference>
<keyword evidence="8" id="KW-1185">Reference proteome</keyword>
<accession>A0ABP7JUN9</accession>
<dbReference type="InterPro" id="IPR025110">
    <property type="entry name" value="AMP-bd_C"/>
</dbReference>
<protein>
    <submittedName>
        <fullName evidence="7">Long-chain fatty acid--CoA ligase</fullName>
    </submittedName>
</protein>
<dbReference type="InterPro" id="IPR042099">
    <property type="entry name" value="ANL_N_sf"/>
</dbReference>
<dbReference type="Proteomes" id="UP001501624">
    <property type="component" value="Unassembled WGS sequence"/>
</dbReference>
<name>A0ABP7JUN9_9PSEU</name>
<dbReference type="Gene3D" id="3.40.50.12780">
    <property type="entry name" value="N-terminal domain of ligase-like"/>
    <property type="match status" value="1"/>
</dbReference>
<dbReference type="PROSITE" id="PS00455">
    <property type="entry name" value="AMP_BINDING"/>
    <property type="match status" value="1"/>
</dbReference>
<organism evidence="7 8">
    <name type="scientific">Amycolatopsis tucumanensis</name>
    <dbReference type="NCBI Taxonomy" id="401106"/>
    <lineage>
        <taxon>Bacteria</taxon>
        <taxon>Bacillati</taxon>
        <taxon>Actinomycetota</taxon>
        <taxon>Actinomycetes</taxon>
        <taxon>Pseudonocardiales</taxon>
        <taxon>Pseudonocardiaceae</taxon>
        <taxon>Amycolatopsis</taxon>
    </lineage>
</organism>
<evidence type="ECO:0000256" key="4">
    <source>
        <dbReference type="ARBA" id="ARBA00023098"/>
    </source>
</evidence>
<keyword evidence="3" id="KW-0276">Fatty acid metabolism</keyword>
<feature type="domain" description="AMP-dependent synthetase/ligase" evidence="5">
    <location>
        <begin position="25"/>
        <end position="400"/>
    </location>
</feature>
<keyword evidence="2 7" id="KW-0436">Ligase</keyword>
<dbReference type="SUPFAM" id="SSF56801">
    <property type="entry name" value="Acetyl-CoA synthetase-like"/>
    <property type="match status" value="1"/>
</dbReference>
<dbReference type="PANTHER" id="PTHR43859">
    <property type="entry name" value="ACYL-ACTIVATING ENZYME"/>
    <property type="match status" value="1"/>
</dbReference>
<evidence type="ECO:0000256" key="3">
    <source>
        <dbReference type="ARBA" id="ARBA00022832"/>
    </source>
</evidence>
<comment type="caution">
    <text evidence="7">The sequence shown here is derived from an EMBL/GenBank/DDBJ whole genome shotgun (WGS) entry which is preliminary data.</text>
</comment>
<dbReference type="InterPro" id="IPR045851">
    <property type="entry name" value="AMP-bd_C_sf"/>
</dbReference>
<evidence type="ECO:0000259" key="6">
    <source>
        <dbReference type="Pfam" id="PF13193"/>
    </source>
</evidence>
<dbReference type="Gene3D" id="3.30.300.30">
    <property type="match status" value="1"/>
</dbReference>
<dbReference type="NCBIfam" id="NF004837">
    <property type="entry name" value="PRK06187.1"/>
    <property type="match status" value="1"/>
</dbReference>
<evidence type="ECO:0000256" key="1">
    <source>
        <dbReference type="ARBA" id="ARBA00006432"/>
    </source>
</evidence>
<evidence type="ECO:0000259" key="5">
    <source>
        <dbReference type="Pfam" id="PF00501"/>
    </source>
</evidence>
<dbReference type="InterPro" id="IPR020845">
    <property type="entry name" value="AMP-binding_CS"/>
</dbReference>
<evidence type="ECO:0000313" key="8">
    <source>
        <dbReference type="Proteomes" id="UP001501624"/>
    </source>
</evidence>
<keyword evidence="4" id="KW-0443">Lipid metabolism</keyword>
<evidence type="ECO:0000256" key="2">
    <source>
        <dbReference type="ARBA" id="ARBA00022598"/>
    </source>
</evidence>
<dbReference type="PANTHER" id="PTHR43859:SF4">
    <property type="entry name" value="BUTANOATE--COA LIGASE AAE1-RELATED"/>
    <property type="match status" value="1"/>
</dbReference>
<feature type="domain" description="AMP-binding enzyme C-terminal" evidence="6">
    <location>
        <begin position="450"/>
        <end position="522"/>
    </location>
</feature>
<comment type="similarity">
    <text evidence="1">Belongs to the ATP-dependent AMP-binding enzyme family.</text>
</comment>